<dbReference type="Proteomes" id="UP000093759">
    <property type="component" value="Unassembled WGS sequence"/>
</dbReference>
<organism evidence="1 2">
    <name type="scientific">Mycolicibacter sinensis (strain JDM601)</name>
    <name type="common">Mycobacterium sinense</name>
    <dbReference type="NCBI Taxonomy" id="875328"/>
    <lineage>
        <taxon>Bacteria</taxon>
        <taxon>Bacillati</taxon>
        <taxon>Actinomycetota</taxon>
        <taxon>Actinomycetes</taxon>
        <taxon>Mycobacteriales</taxon>
        <taxon>Mycobacteriaceae</taxon>
        <taxon>Mycolicibacter</taxon>
    </lineage>
</organism>
<accession>A0A1A3TZL2</accession>
<protein>
    <submittedName>
        <fullName evidence="1">Uncharacterized protein</fullName>
    </submittedName>
</protein>
<name>A0A1A3TZL2_MYCSD</name>
<proteinExistence type="predicted"/>
<dbReference type="RefSeq" id="WP_065024502.1">
    <property type="nucleotide sequence ID" value="NZ_LZMF01000069.1"/>
</dbReference>
<sequence>MRAASWEYLKISGEDWSRLADTWESAFAEVRNASVRPGGTVWEGSAAHGMQERTAADAVKVRTPADQLRVAAEIARRCCGRQETNKQSVLNAVNAAVRGGFNVDDDYTLTDTLPYYGSTAERDAREQAADGHASAIRTLLFASKADHGANPLGRQRVGR</sequence>
<evidence type="ECO:0000313" key="1">
    <source>
        <dbReference type="EMBL" id="OBK87902.1"/>
    </source>
</evidence>
<reference evidence="2" key="1">
    <citation type="submission" date="2016-06" db="EMBL/GenBank/DDBJ databases">
        <authorList>
            <person name="Sutton G."/>
            <person name="Brinkac L."/>
            <person name="Sanka R."/>
            <person name="Adams M."/>
            <person name="Lau E."/>
            <person name="Garcia-Basteiro A."/>
            <person name="Lopez-Varela E."/>
            <person name="Palencia S."/>
        </authorList>
    </citation>
    <scope>NUCLEOTIDE SEQUENCE [LARGE SCALE GENOMIC DNA]</scope>
    <source>
        <strain evidence="2">1274684.2</strain>
    </source>
</reference>
<dbReference type="EMBL" id="LZMF01000069">
    <property type="protein sequence ID" value="OBK87902.1"/>
    <property type="molecule type" value="Genomic_DNA"/>
</dbReference>
<gene>
    <name evidence="1" type="ORF">A5648_02425</name>
</gene>
<comment type="caution">
    <text evidence="1">The sequence shown here is derived from an EMBL/GenBank/DDBJ whole genome shotgun (WGS) entry which is preliminary data.</text>
</comment>
<evidence type="ECO:0000313" key="2">
    <source>
        <dbReference type="Proteomes" id="UP000093759"/>
    </source>
</evidence>
<dbReference type="AlphaFoldDB" id="A0A1A3TZL2"/>